<accession>A0A150PQI4</accession>
<sequence length="188" mass="21404">MSDCARRATYQDVLDTPPNQVAEVLNGVLHATPRPSLSCRNVTSVLAGELYLPFRRGIKGPGRWALLVEPELHLGTDPDIVIPDIAAWRRDRMPQIPMRNAAIFLAPDWVCEVISPSTEALDRRDKMEIYARELVAHYWLIDPRLRRLEVYRMESGRFTRAAAWEGDVTVRAAPFDAVEIELGVLWQE</sequence>
<dbReference type="Gene3D" id="3.90.1570.10">
    <property type="entry name" value="tt1808, chain A"/>
    <property type="match status" value="1"/>
</dbReference>
<evidence type="ECO:0000313" key="2">
    <source>
        <dbReference type="EMBL" id="KYF57698.1"/>
    </source>
</evidence>
<proteinExistence type="predicted"/>
<dbReference type="PANTHER" id="PTHR34107">
    <property type="entry name" value="SLL0198 PROTEIN-RELATED"/>
    <property type="match status" value="1"/>
</dbReference>
<protein>
    <recommendedName>
        <fullName evidence="1">Putative restriction endonuclease domain-containing protein</fullName>
    </recommendedName>
</protein>
<dbReference type="AlphaFoldDB" id="A0A150PQI4"/>
<dbReference type="PANTHER" id="PTHR34107:SF4">
    <property type="entry name" value="SLL1222 PROTEIN"/>
    <property type="match status" value="1"/>
</dbReference>
<feature type="domain" description="Putative restriction endonuclease" evidence="1">
    <location>
        <begin position="16"/>
        <end position="167"/>
    </location>
</feature>
<comment type="caution">
    <text evidence="2">The sequence shown here is derived from an EMBL/GenBank/DDBJ whole genome shotgun (WGS) entry which is preliminary data.</text>
</comment>
<dbReference type="SUPFAM" id="SSF52980">
    <property type="entry name" value="Restriction endonuclease-like"/>
    <property type="match status" value="1"/>
</dbReference>
<dbReference type="Proteomes" id="UP000075420">
    <property type="component" value="Unassembled WGS sequence"/>
</dbReference>
<reference evidence="2 3" key="1">
    <citation type="submission" date="2014-02" db="EMBL/GenBank/DDBJ databases">
        <title>The small core and large imbalanced accessory genome model reveals a collaborative survival strategy of Sorangium cellulosum strains in nature.</title>
        <authorList>
            <person name="Han K."/>
            <person name="Peng R."/>
            <person name="Blom J."/>
            <person name="Li Y.-Z."/>
        </authorList>
    </citation>
    <scope>NUCLEOTIDE SEQUENCE [LARGE SCALE GENOMIC DNA]</scope>
    <source>
        <strain evidence="2 3">So0157-25</strain>
    </source>
</reference>
<dbReference type="EMBL" id="JELY01000880">
    <property type="protein sequence ID" value="KYF57698.1"/>
    <property type="molecule type" value="Genomic_DNA"/>
</dbReference>
<gene>
    <name evidence="2" type="ORF">BE08_01985</name>
</gene>
<dbReference type="InterPro" id="IPR011335">
    <property type="entry name" value="Restrct_endonuc-II-like"/>
</dbReference>
<evidence type="ECO:0000259" key="1">
    <source>
        <dbReference type="Pfam" id="PF05685"/>
    </source>
</evidence>
<evidence type="ECO:0000313" key="3">
    <source>
        <dbReference type="Proteomes" id="UP000075420"/>
    </source>
</evidence>
<organism evidence="2 3">
    <name type="scientific">Sorangium cellulosum</name>
    <name type="common">Polyangium cellulosum</name>
    <dbReference type="NCBI Taxonomy" id="56"/>
    <lineage>
        <taxon>Bacteria</taxon>
        <taxon>Pseudomonadati</taxon>
        <taxon>Myxococcota</taxon>
        <taxon>Polyangia</taxon>
        <taxon>Polyangiales</taxon>
        <taxon>Polyangiaceae</taxon>
        <taxon>Sorangium</taxon>
    </lineage>
</organism>
<name>A0A150PQI4_SORCE</name>
<dbReference type="InterPro" id="IPR008538">
    <property type="entry name" value="Uma2"/>
</dbReference>
<dbReference type="InterPro" id="IPR012296">
    <property type="entry name" value="Nuclease_put_TT1808"/>
</dbReference>
<dbReference type="Pfam" id="PF05685">
    <property type="entry name" value="Uma2"/>
    <property type="match status" value="1"/>
</dbReference>
<dbReference type="CDD" id="cd06260">
    <property type="entry name" value="DUF820-like"/>
    <property type="match status" value="1"/>
</dbReference>